<dbReference type="AlphaFoldDB" id="A0A1L1PPZ6"/>
<dbReference type="PANTHER" id="PTHR35174">
    <property type="entry name" value="BLL7171 PROTEIN-RELATED"/>
    <property type="match status" value="1"/>
</dbReference>
<reference evidence="4" key="1">
    <citation type="submission" date="2014-02" db="EMBL/GenBank/DDBJ databases">
        <authorList>
            <person name="Gan H."/>
        </authorList>
    </citation>
    <scope>NUCLEOTIDE SEQUENCE [LARGE SCALE GENOMIC DNA]</scope>
    <source>
        <strain evidence="4">S1</strain>
    </source>
</reference>
<dbReference type="Gene3D" id="3.30.70.1060">
    <property type="entry name" value="Dimeric alpha+beta barrel"/>
    <property type="match status" value="1"/>
</dbReference>
<dbReference type="SUPFAM" id="SSF54909">
    <property type="entry name" value="Dimeric alpha+beta barrel"/>
    <property type="match status" value="1"/>
</dbReference>
<evidence type="ECO:0000313" key="4">
    <source>
        <dbReference type="Proteomes" id="UP000028878"/>
    </source>
</evidence>
<evidence type="ECO:0000313" key="3">
    <source>
        <dbReference type="EMBL" id="CDN89823.1"/>
    </source>
</evidence>
<feature type="domain" description="YCII-related" evidence="2">
    <location>
        <begin position="19"/>
        <end position="101"/>
    </location>
</feature>
<organism evidence="3 4">
    <name type="scientific">Hydrogenophaga intermedia</name>
    <dbReference type="NCBI Taxonomy" id="65786"/>
    <lineage>
        <taxon>Bacteria</taxon>
        <taxon>Pseudomonadati</taxon>
        <taxon>Pseudomonadota</taxon>
        <taxon>Betaproteobacteria</taxon>
        <taxon>Burkholderiales</taxon>
        <taxon>Comamonadaceae</taxon>
        <taxon>Hydrogenophaga</taxon>
    </lineage>
</organism>
<comment type="similarity">
    <text evidence="1">Belongs to the YciI family.</text>
</comment>
<accession>A0A1L1PPZ6</accession>
<dbReference type="Proteomes" id="UP000028878">
    <property type="component" value="Unassembled WGS sequence"/>
</dbReference>
<dbReference type="InterPro" id="IPR011008">
    <property type="entry name" value="Dimeric_a/b-barrel"/>
</dbReference>
<dbReference type="EMBL" id="CCAE010000054">
    <property type="protein sequence ID" value="CDN89823.1"/>
    <property type="molecule type" value="Genomic_DNA"/>
</dbReference>
<sequence length="125" mass="13606">MSEFLLLSRGQWDADKTPEEIQGAIDAFYGWFDEQAAAGVMKAGSRLGTGCRLVTRDRVLDGPFTEAKEIIGGFWFIHADSLDEAARLAAKNPCLACGLSFEIRPLEAERASAWRAANETPVAVS</sequence>
<dbReference type="Pfam" id="PF03795">
    <property type="entry name" value="YCII"/>
    <property type="match status" value="1"/>
</dbReference>
<gene>
    <name evidence="3" type="ORF">BN948_04263</name>
</gene>
<name>A0A1L1PPZ6_HYDIT</name>
<reference evidence="4" key="2">
    <citation type="submission" date="2014-11" db="EMBL/GenBank/DDBJ databases">
        <title>Draft genome sequence of Hydrogenophaga intermedia S1.</title>
        <authorList>
            <person name="Gan H.M."/>
            <person name="Chew T.H."/>
            <person name="Stolz A."/>
        </authorList>
    </citation>
    <scope>NUCLEOTIDE SEQUENCE [LARGE SCALE GENOMIC DNA]</scope>
    <source>
        <strain evidence="4">S1</strain>
    </source>
</reference>
<dbReference type="InterPro" id="IPR005545">
    <property type="entry name" value="YCII"/>
</dbReference>
<evidence type="ECO:0000256" key="1">
    <source>
        <dbReference type="ARBA" id="ARBA00007689"/>
    </source>
</evidence>
<protein>
    <submittedName>
        <fullName evidence="3">YCII-related protein</fullName>
    </submittedName>
</protein>
<dbReference type="RefSeq" id="WP_009517486.1">
    <property type="nucleotide sequence ID" value="NZ_CCAE010000054.1"/>
</dbReference>
<evidence type="ECO:0000259" key="2">
    <source>
        <dbReference type="Pfam" id="PF03795"/>
    </source>
</evidence>
<proteinExistence type="inferred from homology"/>
<dbReference type="PANTHER" id="PTHR35174:SF3">
    <property type="entry name" value="BLL7171 PROTEIN"/>
    <property type="match status" value="1"/>
</dbReference>
<keyword evidence="4" id="KW-1185">Reference proteome</keyword>